<evidence type="ECO:0000313" key="1">
    <source>
        <dbReference type="EMBL" id="EEF34493.1"/>
    </source>
</evidence>
<keyword evidence="2" id="KW-1185">Reference proteome</keyword>
<protein>
    <submittedName>
        <fullName evidence="1">Uncharacterized protein</fullName>
    </submittedName>
</protein>
<gene>
    <name evidence="1" type="ORF">RCOM_0085170</name>
</gene>
<name>B9SPE3_RICCO</name>
<evidence type="ECO:0000313" key="2">
    <source>
        <dbReference type="Proteomes" id="UP000008311"/>
    </source>
</evidence>
<proteinExistence type="predicted"/>
<reference evidence="2" key="1">
    <citation type="journal article" date="2010" name="Nat. Biotechnol.">
        <title>Draft genome sequence of the oilseed species Ricinus communis.</title>
        <authorList>
            <person name="Chan A.P."/>
            <person name="Crabtree J."/>
            <person name="Zhao Q."/>
            <person name="Lorenzi H."/>
            <person name="Orvis J."/>
            <person name="Puiu D."/>
            <person name="Melake-Berhan A."/>
            <person name="Jones K.M."/>
            <person name="Redman J."/>
            <person name="Chen G."/>
            <person name="Cahoon E.B."/>
            <person name="Gedil M."/>
            <person name="Stanke M."/>
            <person name="Haas B.J."/>
            <person name="Wortman J.R."/>
            <person name="Fraser-Liggett C.M."/>
            <person name="Ravel J."/>
            <person name="Rabinowicz P.D."/>
        </authorList>
    </citation>
    <scope>NUCLEOTIDE SEQUENCE [LARGE SCALE GENOMIC DNA]</scope>
    <source>
        <strain evidence="2">cv. Hale</strain>
    </source>
</reference>
<dbReference type="InParanoid" id="B9SPE3"/>
<dbReference type="AlphaFoldDB" id="B9SPE3"/>
<sequence length="50" mass="5969">MEIKDSFEINCLGYVNLYDVLKVPTGICDDVDRLHSRFWWGDIKDKNRLH</sequence>
<dbReference type="Proteomes" id="UP000008311">
    <property type="component" value="Unassembled WGS sequence"/>
</dbReference>
<organism evidence="1 2">
    <name type="scientific">Ricinus communis</name>
    <name type="common">Castor bean</name>
    <dbReference type="NCBI Taxonomy" id="3988"/>
    <lineage>
        <taxon>Eukaryota</taxon>
        <taxon>Viridiplantae</taxon>
        <taxon>Streptophyta</taxon>
        <taxon>Embryophyta</taxon>
        <taxon>Tracheophyta</taxon>
        <taxon>Spermatophyta</taxon>
        <taxon>Magnoliopsida</taxon>
        <taxon>eudicotyledons</taxon>
        <taxon>Gunneridae</taxon>
        <taxon>Pentapetalae</taxon>
        <taxon>rosids</taxon>
        <taxon>fabids</taxon>
        <taxon>Malpighiales</taxon>
        <taxon>Euphorbiaceae</taxon>
        <taxon>Acalyphoideae</taxon>
        <taxon>Acalypheae</taxon>
        <taxon>Ricinus</taxon>
    </lineage>
</organism>
<dbReference type="EMBL" id="EQ974066">
    <property type="protein sequence ID" value="EEF34493.1"/>
    <property type="molecule type" value="Genomic_DNA"/>
</dbReference>
<accession>B9SPE3</accession>